<evidence type="ECO:0000256" key="6">
    <source>
        <dbReference type="ARBA" id="ARBA00020653"/>
    </source>
</evidence>
<dbReference type="Pfam" id="PF04715">
    <property type="entry name" value="Anth_synt_I_N"/>
    <property type="match status" value="1"/>
</dbReference>
<evidence type="ECO:0000256" key="9">
    <source>
        <dbReference type="ARBA" id="ARBA00022822"/>
    </source>
</evidence>
<evidence type="ECO:0000313" key="20">
    <source>
        <dbReference type="Proteomes" id="UP000737612"/>
    </source>
</evidence>
<evidence type="ECO:0000256" key="8">
    <source>
        <dbReference type="ARBA" id="ARBA00022723"/>
    </source>
</evidence>
<comment type="catalytic activity">
    <reaction evidence="14 15">
        <text>chorismate + L-glutamine = anthranilate + pyruvate + L-glutamate + H(+)</text>
        <dbReference type="Rhea" id="RHEA:21732"/>
        <dbReference type="ChEBI" id="CHEBI:15361"/>
        <dbReference type="ChEBI" id="CHEBI:15378"/>
        <dbReference type="ChEBI" id="CHEBI:16567"/>
        <dbReference type="ChEBI" id="CHEBI:29748"/>
        <dbReference type="ChEBI" id="CHEBI:29985"/>
        <dbReference type="ChEBI" id="CHEBI:58359"/>
        <dbReference type="EC" id="4.1.3.27"/>
    </reaction>
</comment>
<comment type="function">
    <text evidence="13 15">Part of a heterotetrameric complex that catalyzes the two-step biosynthesis of anthranilate, an intermediate in the biosynthesis of L-tryptophan. In the first step, the glutamine-binding beta subunit (TrpG) of anthranilate synthase (AS) provides the glutamine amidotransferase activity which generates ammonia as a substrate that, along with chorismate, is used in the second step, catalyzed by the large alpha subunit of AS (TrpE) to produce anthranilate. In the absence of TrpG, TrpE can synthesize anthranilate directly from chorismate and high concentrations of ammonia.</text>
</comment>
<dbReference type="GO" id="GO:0000162">
    <property type="term" value="P:L-tryptophan biosynthetic process"/>
    <property type="evidence" value="ECO:0007669"/>
    <property type="project" value="UniProtKB-KW"/>
</dbReference>
<evidence type="ECO:0000256" key="11">
    <source>
        <dbReference type="ARBA" id="ARBA00023141"/>
    </source>
</evidence>
<dbReference type="InterPro" id="IPR006805">
    <property type="entry name" value="Anth_synth_I_N"/>
</dbReference>
<keyword evidence="12 15" id="KW-0456">Lyase</keyword>
<comment type="caution">
    <text evidence="19">The sequence shown here is derived from an EMBL/GenBank/DDBJ whole genome shotgun (WGS) entry which is preliminary data.</text>
</comment>
<evidence type="ECO:0000256" key="4">
    <source>
        <dbReference type="ARBA" id="ARBA00011575"/>
    </source>
</evidence>
<dbReference type="InterPro" id="IPR005801">
    <property type="entry name" value="ADC_synthase"/>
</dbReference>
<dbReference type="Proteomes" id="UP000737612">
    <property type="component" value="Unassembled WGS sequence"/>
</dbReference>
<keyword evidence="7 15" id="KW-0028">Amino-acid biosynthesis</keyword>
<dbReference type="GO" id="GO:0046872">
    <property type="term" value="F:metal ion binding"/>
    <property type="evidence" value="ECO:0007669"/>
    <property type="project" value="UniProtKB-KW"/>
</dbReference>
<protein>
    <recommendedName>
        <fullName evidence="6 15">Anthranilate synthase component 1</fullName>
        <ecNumber evidence="5 15">4.1.3.27</ecNumber>
    </recommendedName>
</protein>
<sequence length="513" mass="57724">MKQMTLEEISKAAALGAFRKIPVSREIYSDIRTPVETLKVLQGVSSHCYMLESVEDKKQWGRYTFLGYDPSLELTCVNGNLTITADAAEMKKVEDIPESHEEHLPTGQIRLTAKTAHPGAVIKTLIEKNKSPKIATLPTFTGGLVGYFSYDYIKYSEPTLKLDAEDQEHFKDVDLMLFDKVIAYDNYRQKIVLMINIETENLEENYEKAVQELEKMEELIRFGKPAETKAGHLKSEFRPLFDEKAYCEKVEQVKHYIHEGDLFQLVLSNRLEADFEGSLLDTYRVLRTTNPSPYMFYFSSDDVEIAGASPETLVKVEDREVRTFPLAGTRPRGKSYEEDQRLEKELLADEKERAEHNMLVDLGRNDLGKICDFGTVEVEKYMSIERYSHVMHIGSTVKGQLRKDKTAVDAIDSVLPAGTLSGAPKLRACQIINELENNKRGIYGGAIGYLDFTGNMDTCIAIRLAFKKNGKVFVRSGAGIVADSVPEKEHQECINKAKAVMVALAEAEGGSNL</sequence>
<keyword evidence="16" id="KW-0175">Coiled coil</keyword>
<feature type="domain" description="Anthranilate synthase component I N-terminal" evidence="18">
    <location>
        <begin position="30"/>
        <end position="192"/>
    </location>
</feature>
<keyword evidence="9 15" id="KW-0822">Tryptophan biosynthesis</keyword>
<evidence type="ECO:0000256" key="14">
    <source>
        <dbReference type="ARBA" id="ARBA00047683"/>
    </source>
</evidence>
<proteinExistence type="inferred from homology"/>
<dbReference type="InterPro" id="IPR019999">
    <property type="entry name" value="Anth_synth_I-like"/>
</dbReference>
<evidence type="ECO:0000256" key="1">
    <source>
        <dbReference type="ARBA" id="ARBA00001946"/>
    </source>
</evidence>
<reference evidence="19" key="1">
    <citation type="submission" date="2021-02" db="EMBL/GenBank/DDBJ databases">
        <title>Metagenome-assembled genomes from human diarrheal sample B26.</title>
        <authorList>
            <person name="Ateba T.P."/>
            <person name="Alayande K.A."/>
            <person name="Mwanza M."/>
        </authorList>
    </citation>
    <scope>NUCLEOTIDE SEQUENCE</scope>
    <source>
        <strain evidence="19">06WH</strain>
    </source>
</reference>
<evidence type="ECO:0000256" key="5">
    <source>
        <dbReference type="ARBA" id="ARBA00012266"/>
    </source>
</evidence>
<evidence type="ECO:0000256" key="12">
    <source>
        <dbReference type="ARBA" id="ARBA00023239"/>
    </source>
</evidence>
<feature type="domain" description="Chorismate-utilising enzyme C-terminal" evidence="17">
    <location>
        <begin position="243"/>
        <end position="496"/>
    </location>
</feature>
<dbReference type="EMBL" id="JAFHBD010000006">
    <property type="protein sequence ID" value="MBN2952505.1"/>
    <property type="molecule type" value="Genomic_DNA"/>
</dbReference>
<dbReference type="PANTHER" id="PTHR11236">
    <property type="entry name" value="AMINOBENZOATE/ANTHRANILATE SYNTHASE"/>
    <property type="match status" value="1"/>
</dbReference>
<comment type="subunit">
    <text evidence="4 15">Heterotetramer consisting of two non-identical subunits: a beta subunit (TrpG) and a large alpha subunit (TrpE).</text>
</comment>
<dbReference type="Gene3D" id="3.60.120.10">
    <property type="entry name" value="Anthranilate synthase"/>
    <property type="match status" value="1"/>
</dbReference>
<comment type="pathway">
    <text evidence="2 15">Amino-acid biosynthesis; L-tryptophan biosynthesis; L-tryptophan from chorismate: step 1/5.</text>
</comment>
<dbReference type="NCBIfam" id="TIGR00564">
    <property type="entry name" value="trpE_most"/>
    <property type="match status" value="1"/>
</dbReference>
<comment type="similarity">
    <text evidence="3 15">Belongs to the anthranilate synthase component I family.</text>
</comment>
<evidence type="ECO:0000259" key="18">
    <source>
        <dbReference type="Pfam" id="PF04715"/>
    </source>
</evidence>
<evidence type="ECO:0000256" key="7">
    <source>
        <dbReference type="ARBA" id="ARBA00022605"/>
    </source>
</evidence>
<keyword evidence="11 15" id="KW-0057">Aromatic amino acid biosynthesis</keyword>
<keyword evidence="10 15" id="KW-0460">Magnesium</keyword>
<evidence type="ECO:0000256" key="10">
    <source>
        <dbReference type="ARBA" id="ARBA00022842"/>
    </source>
</evidence>
<dbReference type="AlphaFoldDB" id="A0A939CDP6"/>
<evidence type="ECO:0000256" key="16">
    <source>
        <dbReference type="SAM" id="Coils"/>
    </source>
</evidence>
<organism evidence="19 20">
    <name type="scientific">Fusicatenibacter saccharivorans</name>
    <dbReference type="NCBI Taxonomy" id="1150298"/>
    <lineage>
        <taxon>Bacteria</taxon>
        <taxon>Bacillati</taxon>
        <taxon>Bacillota</taxon>
        <taxon>Clostridia</taxon>
        <taxon>Lachnospirales</taxon>
        <taxon>Lachnospiraceae</taxon>
        <taxon>Fusicatenibacter</taxon>
    </lineage>
</organism>
<accession>A0A939CDP6</accession>
<dbReference type="InterPro" id="IPR005256">
    <property type="entry name" value="Anth_synth_I_PabB"/>
</dbReference>
<dbReference type="GO" id="GO:0004049">
    <property type="term" value="F:anthranilate synthase activity"/>
    <property type="evidence" value="ECO:0007669"/>
    <property type="project" value="UniProtKB-EC"/>
</dbReference>
<comment type="cofactor">
    <cofactor evidence="1 15">
        <name>Mg(2+)</name>
        <dbReference type="ChEBI" id="CHEBI:18420"/>
    </cofactor>
</comment>
<keyword evidence="8 15" id="KW-0479">Metal-binding</keyword>
<dbReference type="Pfam" id="PF00425">
    <property type="entry name" value="Chorismate_bind"/>
    <property type="match status" value="1"/>
</dbReference>
<evidence type="ECO:0000256" key="15">
    <source>
        <dbReference type="RuleBase" id="RU364045"/>
    </source>
</evidence>
<evidence type="ECO:0000313" key="19">
    <source>
        <dbReference type="EMBL" id="MBN2952505.1"/>
    </source>
</evidence>
<gene>
    <name evidence="15 19" type="primary">trpE</name>
    <name evidence="19" type="ORF">JTJ23_02660</name>
</gene>
<dbReference type="EC" id="4.1.3.27" evidence="5 15"/>
<dbReference type="InterPro" id="IPR015890">
    <property type="entry name" value="Chorismate_C"/>
</dbReference>
<feature type="coiled-coil region" evidence="16">
    <location>
        <begin position="192"/>
        <end position="219"/>
    </location>
</feature>
<evidence type="ECO:0000256" key="13">
    <source>
        <dbReference type="ARBA" id="ARBA00025634"/>
    </source>
</evidence>
<dbReference type="SUPFAM" id="SSF56322">
    <property type="entry name" value="ADC synthase"/>
    <property type="match status" value="1"/>
</dbReference>
<evidence type="ECO:0000259" key="17">
    <source>
        <dbReference type="Pfam" id="PF00425"/>
    </source>
</evidence>
<dbReference type="PANTHER" id="PTHR11236:SF48">
    <property type="entry name" value="ISOCHORISMATE SYNTHASE MENF"/>
    <property type="match status" value="1"/>
</dbReference>
<evidence type="ECO:0000256" key="2">
    <source>
        <dbReference type="ARBA" id="ARBA00004873"/>
    </source>
</evidence>
<dbReference type="PRINTS" id="PR00095">
    <property type="entry name" value="ANTSNTHASEI"/>
</dbReference>
<name>A0A939CDP6_9FIRM</name>
<evidence type="ECO:0000256" key="3">
    <source>
        <dbReference type="ARBA" id="ARBA00009562"/>
    </source>
</evidence>